<dbReference type="EMBL" id="QMKO01001581">
    <property type="protein sequence ID" value="RTG88423.1"/>
    <property type="molecule type" value="Genomic_DNA"/>
</dbReference>
<dbReference type="Gene3D" id="3.30.740.10">
    <property type="entry name" value="Protein Inhibitor Of Neuronal Nitric Oxide Synthase"/>
    <property type="match status" value="1"/>
</dbReference>
<accession>A0A430QL44</accession>
<name>A0A430QL44_SCHBO</name>
<evidence type="ECO:0000313" key="1">
    <source>
        <dbReference type="EMBL" id="RTG88423.1"/>
    </source>
</evidence>
<dbReference type="AlphaFoldDB" id="A0A430QL44"/>
<dbReference type="SUPFAM" id="SSF54648">
    <property type="entry name" value="DLC"/>
    <property type="match status" value="1"/>
</dbReference>
<gene>
    <name evidence="1" type="ORF">DC041_0007041</name>
</gene>
<sequence length="157" mass="18565">LAFSETITIDELQAYMVRNDMEPAFVARWQELFDPQKTGIITLSKFCDVLGLELETLRFKYVEQEELKAATDLHSSLENVHEFRKNGQTNNHVNNINNANNELVKWIKLRLDKHYKRLWHCVIVRGQYSSFYSYQPGYSFCFRHGPRVFLLFKTPNT</sequence>
<comment type="caution">
    <text evidence="1">The sequence shown here is derived from an EMBL/GenBank/DDBJ whole genome shotgun (WGS) entry which is preliminary data.</text>
</comment>
<dbReference type="GO" id="GO:0007017">
    <property type="term" value="P:microtubule-based process"/>
    <property type="evidence" value="ECO:0007669"/>
    <property type="project" value="InterPro"/>
</dbReference>
<organism evidence="1 2">
    <name type="scientific">Schistosoma bovis</name>
    <name type="common">Blood fluke</name>
    <dbReference type="NCBI Taxonomy" id="6184"/>
    <lineage>
        <taxon>Eukaryota</taxon>
        <taxon>Metazoa</taxon>
        <taxon>Spiralia</taxon>
        <taxon>Lophotrochozoa</taxon>
        <taxon>Platyhelminthes</taxon>
        <taxon>Trematoda</taxon>
        <taxon>Digenea</taxon>
        <taxon>Strigeidida</taxon>
        <taxon>Schistosomatoidea</taxon>
        <taxon>Schistosomatidae</taxon>
        <taxon>Schistosoma</taxon>
    </lineage>
</organism>
<dbReference type="InterPro" id="IPR001372">
    <property type="entry name" value="Dynein_light_chain_typ-1/2"/>
</dbReference>
<evidence type="ECO:0000313" key="2">
    <source>
        <dbReference type="Proteomes" id="UP000290809"/>
    </source>
</evidence>
<protein>
    <recommendedName>
        <fullName evidence="3">Tegument antigen</fullName>
    </recommendedName>
</protein>
<dbReference type="SUPFAM" id="SSF47473">
    <property type="entry name" value="EF-hand"/>
    <property type="match status" value="1"/>
</dbReference>
<dbReference type="InterPro" id="IPR037177">
    <property type="entry name" value="DLC_sf"/>
</dbReference>
<dbReference type="InterPro" id="IPR011992">
    <property type="entry name" value="EF-hand-dom_pair"/>
</dbReference>
<keyword evidence="2" id="KW-1185">Reference proteome</keyword>
<proteinExistence type="predicted"/>
<evidence type="ECO:0008006" key="3">
    <source>
        <dbReference type="Google" id="ProtNLM"/>
    </source>
</evidence>
<dbReference type="SMART" id="SM01375">
    <property type="entry name" value="Dynein_light"/>
    <property type="match status" value="1"/>
</dbReference>
<reference evidence="1 2" key="1">
    <citation type="journal article" date="2019" name="PLoS Pathog.">
        <title>Genome sequence of the bovine parasite Schistosoma bovis Tanzania.</title>
        <authorList>
            <person name="Oey H."/>
            <person name="Zakrzewski M."/>
            <person name="Gobert G."/>
            <person name="Gravermann K."/>
            <person name="Stoye J."/>
            <person name="Jones M."/>
            <person name="Mcmanus D."/>
            <person name="Krause L."/>
        </authorList>
    </citation>
    <scope>NUCLEOTIDE SEQUENCE [LARGE SCALE GENOMIC DNA]</scope>
    <source>
        <strain evidence="1 2">TAN1997</strain>
    </source>
</reference>
<feature type="non-terminal residue" evidence="1">
    <location>
        <position position="1"/>
    </location>
</feature>
<dbReference type="CDD" id="cd21454">
    <property type="entry name" value="DLC-like_TAL"/>
    <property type="match status" value="1"/>
</dbReference>
<dbReference type="GO" id="GO:0030286">
    <property type="term" value="C:dynein complex"/>
    <property type="evidence" value="ECO:0007669"/>
    <property type="project" value="InterPro"/>
</dbReference>
<dbReference type="Pfam" id="PF01221">
    <property type="entry name" value="Dynein_light"/>
    <property type="match status" value="1"/>
</dbReference>
<dbReference type="STRING" id="6184.A0A430QL44"/>
<dbReference type="Proteomes" id="UP000290809">
    <property type="component" value="Unassembled WGS sequence"/>
</dbReference>